<keyword evidence="1" id="KW-0175">Coiled coil</keyword>
<evidence type="ECO:0000256" key="1">
    <source>
        <dbReference type="SAM" id="Coils"/>
    </source>
</evidence>
<sequence>MGRKPKATKVVEGIAHTTPENANLSLGTANPEPKMQTNSAGLSLIKKKASKYQSAIIRRSERLHNLTPPTRNQEIKPVIEEINLIESEKEDEPHVEQNSPDPVSGKGSLEEKLDYLLQTVEEFKSKATKRHFPIESSHADLKYRSLYIDSQKKIEALTNENNQLAKKLEIAIGKLEAYEKGTRACSEVVDKLKEVILISNLAKATETALNLSSEAIYDVFSSLDAAAEPEASAAKRKRLSKGK</sequence>
<evidence type="ECO:0000256" key="2">
    <source>
        <dbReference type="SAM" id="MobiDB-lite"/>
    </source>
</evidence>
<protein>
    <submittedName>
        <fullName evidence="3">Uncharacterized protein</fullName>
    </submittedName>
</protein>
<evidence type="ECO:0000313" key="3">
    <source>
        <dbReference type="EMBL" id="MPA40412.1"/>
    </source>
</evidence>
<feature type="region of interest" description="Disordered" evidence="2">
    <location>
        <begin position="18"/>
        <end position="37"/>
    </location>
</feature>
<feature type="coiled-coil region" evidence="1">
    <location>
        <begin position="147"/>
        <end position="174"/>
    </location>
</feature>
<organism evidence="3">
    <name type="scientific">Davidia involucrata</name>
    <name type="common">Dove tree</name>
    <dbReference type="NCBI Taxonomy" id="16924"/>
    <lineage>
        <taxon>Eukaryota</taxon>
        <taxon>Viridiplantae</taxon>
        <taxon>Streptophyta</taxon>
        <taxon>Embryophyta</taxon>
        <taxon>Tracheophyta</taxon>
        <taxon>Spermatophyta</taxon>
        <taxon>Magnoliopsida</taxon>
        <taxon>eudicotyledons</taxon>
        <taxon>Gunneridae</taxon>
        <taxon>Pentapetalae</taxon>
        <taxon>asterids</taxon>
        <taxon>Cornales</taxon>
        <taxon>Nyssaceae</taxon>
        <taxon>Davidia</taxon>
    </lineage>
</organism>
<proteinExistence type="predicted"/>
<gene>
    <name evidence="3" type="ORF">Din_009853</name>
</gene>
<name>A0A5B6Z853_DAVIN</name>
<dbReference type="PANTHER" id="PTHR38936:SF1">
    <property type="entry name" value="DUF641 DOMAIN-CONTAINING PROTEIN"/>
    <property type="match status" value="1"/>
</dbReference>
<feature type="region of interest" description="Disordered" evidence="2">
    <location>
        <begin position="87"/>
        <end position="108"/>
    </location>
</feature>
<reference evidence="3" key="1">
    <citation type="submission" date="2019-08" db="EMBL/GenBank/DDBJ databases">
        <title>Reference gene set and small RNA set construction with multiple tissues from Davidia involucrata Baill.</title>
        <authorList>
            <person name="Yang H."/>
            <person name="Zhou C."/>
            <person name="Li G."/>
            <person name="Wang J."/>
            <person name="Gao P."/>
            <person name="Wang M."/>
            <person name="Wang R."/>
            <person name="Zhao Y."/>
        </authorList>
    </citation>
    <scope>NUCLEOTIDE SEQUENCE</scope>
    <source>
        <tissue evidence="3">Mixed with DoveR01_LX</tissue>
    </source>
</reference>
<feature type="compositionally biased region" description="Polar residues" evidence="2">
    <location>
        <begin position="18"/>
        <end position="28"/>
    </location>
</feature>
<dbReference type="EMBL" id="GHES01009853">
    <property type="protein sequence ID" value="MPA40412.1"/>
    <property type="molecule type" value="Transcribed_RNA"/>
</dbReference>
<dbReference type="PANTHER" id="PTHR38936">
    <property type="entry name" value="TITIN-LIKE ISOFORM X2"/>
    <property type="match status" value="1"/>
</dbReference>
<accession>A0A5B6Z853</accession>
<dbReference type="AlphaFoldDB" id="A0A5B6Z853"/>